<evidence type="ECO:0000313" key="2">
    <source>
        <dbReference type="EMBL" id="ENX40851.1"/>
    </source>
</evidence>
<dbReference type="PATRIC" id="fig|1217698.3.peg.320"/>
<gene>
    <name evidence="2" type="ORF">F888_00336</name>
</gene>
<evidence type="ECO:0000256" key="1">
    <source>
        <dbReference type="SAM" id="SignalP"/>
    </source>
</evidence>
<comment type="caution">
    <text evidence="2">The sequence shown here is derived from an EMBL/GenBank/DDBJ whole genome shotgun (WGS) entry which is preliminary data.</text>
</comment>
<feature type="signal peptide" evidence="1">
    <location>
        <begin position="1"/>
        <end position="29"/>
    </location>
</feature>
<sequence length="204" mass="22814">MWCSSAMMDRFSIKAILSVTTLVSLFMLAGCDQVPHDNEQAEQNTEIEQSITTSENIEREASIAQDTQNLSKGNMLNIARDMAKLQIETDDYVTLLKQSQSNLEQAIQDKNVQKLQHTTGDLNQELHGLHDALLSLNLKSNEVDQIRQSLLSANQQLLNMPLLHGQTDLSKIDFAKIEKQFNTIQMDMVKLATLVLGNKDASNA</sequence>
<protein>
    <recommendedName>
        <fullName evidence="4">Lipoprotein</fullName>
    </recommendedName>
</protein>
<feature type="chain" id="PRO_5004150842" description="Lipoprotein" evidence="1">
    <location>
        <begin position="30"/>
        <end position="204"/>
    </location>
</feature>
<keyword evidence="1" id="KW-0732">Signal</keyword>
<dbReference type="AlphaFoldDB" id="N9REL7"/>
<accession>N9REL7</accession>
<name>N9REL7_9GAMM</name>
<evidence type="ECO:0008006" key="4">
    <source>
        <dbReference type="Google" id="ProtNLM"/>
    </source>
</evidence>
<reference evidence="2 3" key="1">
    <citation type="submission" date="2013-02" db="EMBL/GenBank/DDBJ databases">
        <title>The Genome Sequence of Acinetobacter sp. NIPH 3623.</title>
        <authorList>
            <consortium name="The Broad Institute Genome Sequencing Platform"/>
            <consortium name="The Broad Institute Genome Sequencing Center for Infectious Disease"/>
            <person name="Cerqueira G."/>
            <person name="Feldgarden M."/>
            <person name="Courvalin P."/>
            <person name="Perichon B."/>
            <person name="Grillot-Courvalin C."/>
            <person name="Clermont D."/>
            <person name="Rocha E."/>
            <person name="Yoon E.-J."/>
            <person name="Nemec A."/>
            <person name="Walker B."/>
            <person name="Young S.K."/>
            <person name="Zeng Q."/>
            <person name="Gargeya S."/>
            <person name="Fitzgerald M."/>
            <person name="Haas B."/>
            <person name="Abouelleil A."/>
            <person name="Alvarado L."/>
            <person name="Arachchi H.M."/>
            <person name="Berlin A.M."/>
            <person name="Chapman S.B."/>
            <person name="Dewar J."/>
            <person name="Goldberg J."/>
            <person name="Griggs A."/>
            <person name="Gujja S."/>
            <person name="Hansen M."/>
            <person name="Howarth C."/>
            <person name="Imamovic A."/>
            <person name="Larimer J."/>
            <person name="McCowan C."/>
            <person name="Murphy C."/>
            <person name="Neiman D."/>
            <person name="Pearson M."/>
            <person name="Priest M."/>
            <person name="Roberts A."/>
            <person name="Saif S."/>
            <person name="Shea T."/>
            <person name="Sisk P."/>
            <person name="Sykes S."/>
            <person name="Wortman J."/>
            <person name="Nusbaum C."/>
            <person name="Birren B."/>
        </authorList>
    </citation>
    <scope>NUCLEOTIDE SEQUENCE [LARGE SCALE GENOMIC DNA]</scope>
    <source>
        <strain evidence="2 3">NIPH 3623</strain>
    </source>
</reference>
<proteinExistence type="predicted"/>
<dbReference type="Proteomes" id="UP000013200">
    <property type="component" value="Unassembled WGS sequence"/>
</dbReference>
<keyword evidence="3" id="KW-1185">Reference proteome</keyword>
<evidence type="ECO:0000313" key="3">
    <source>
        <dbReference type="Proteomes" id="UP000013200"/>
    </source>
</evidence>
<dbReference type="EMBL" id="APSA01000001">
    <property type="protein sequence ID" value="ENX40851.1"/>
    <property type="molecule type" value="Genomic_DNA"/>
</dbReference>
<dbReference type="HOGENOM" id="CLU_117976_0_0_6"/>
<organism evidence="2 3">
    <name type="scientific">Acinetobacter courvalinii</name>
    <dbReference type="NCBI Taxonomy" id="280147"/>
    <lineage>
        <taxon>Bacteria</taxon>
        <taxon>Pseudomonadati</taxon>
        <taxon>Pseudomonadota</taxon>
        <taxon>Gammaproteobacteria</taxon>
        <taxon>Moraxellales</taxon>
        <taxon>Moraxellaceae</taxon>
        <taxon>Acinetobacter</taxon>
    </lineage>
</organism>